<keyword evidence="3" id="KW-1185">Reference proteome</keyword>
<keyword evidence="1" id="KW-1133">Transmembrane helix</keyword>
<feature type="transmembrane region" description="Helical" evidence="1">
    <location>
        <begin position="141"/>
        <end position="165"/>
    </location>
</feature>
<dbReference type="AlphaFoldDB" id="A0A917BGP9"/>
<reference evidence="2" key="1">
    <citation type="journal article" date="2014" name="Int. J. Syst. Evol. Microbiol.">
        <title>Complete genome sequence of Corynebacterium casei LMG S-19264T (=DSM 44701T), isolated from a smear-ripened cheese.</title>
        <authorList>
            <consortium name="US DOE Joint Genome Institute (JGI-PGF)"/>
            <person name="Walter F."/>
            <person name="Albersmeier A."/>
            <person name="Kalinowski J."/>
            <person name="Ruckert C."/>
        </authorList>
    </citation>
    <scope>NUCLEOTIDE SEQUENCE</scope>
    <source>
        <strain evidence="2">CGMCC 1.16067</strain>
    </source>
</reference>
<evidence type="ECO:0000256" key="1">
    <source>
        <dbReference type="SAM" id="Phobius"/>
    </source>
</evidence>
<dbReference type="Proteomes" id="UP000649179">
    <property type="component" value="Unassembled WGS sequence"/>
</dbReference>
<gene>
    <name evidence="2" type="ORF">GCM10011519_17860</name>
</gene>
<accession>A0A917BGP9</accession>
<comment type="caution">
    <text evidence="2">The sequence shown here is derived from an EMBL/GenBank/DDBJ whole genome shotgun (WGS) entry which is preliminary data.</text>
</comment>
<keyword evidence="1" id="KW-0472">Membrane</keyword>
<evidence type="ECO:0000313" key="3">
    <source>
        <dbReference type="Proteomes" id="UP000649179"/>
    </source>
</evidence>
<name>A0A917BGP9_9ACTN</name>
<sequence>MRRRAEGTPYVVTETESGFDVSLAVEDEQWWPLLRRADASAMTHHVAVDEGQETVRITDVVRTLTWRPDPRRRGEMEPVLSAGVAAGRLTGRSVSRTYQLEGWRLHQVAEETTDLSGGRTIVREVARDQGWLERRGAAERIGLVVGLVGAVGAVVTVVALLVVWWSGGFG</sequence>
<proteinExistence type="predicted"/>
<reference evidence="2" key="2">
    <citation type="submission" date="2020-09" db="EMBL/GenBank/DDBJ databases">
        <authorList>
            <person name="Sun Q."/>
            <person name="Zhou Y."/>
        </authorList>
    </citation>
    <scope>NUCLEOTIDE SEQUENCE</scope>
    <source>
        <strain evidence="2">CGMCC 1.16067</strain>
    </source>
</reference>
<protein>
    <submittedName>
        <fullName evidence="2">Uncharacterized protein</fullName>
    </submittedName>
</protein>
<evidence type="ECO:0000313" key="2">
    <source>
        <dbReference type="EMBL" id="GGF44396.1"/>
    </source>
</evidence>
<dbReference type="EMBL" id="BMKQ01000001">
    <property type="protein sequence ID" value="GGF44396.1"/>
    <property type="molecule type" value="Genomic_DNA"/>
</dbReference>
<keyword evidence="1" id="KW-0812">Transmembrane</keyword>
<organism evidence="2 3">
    <name type="scientific">Marmoricola endophyticus</name>
    <dbReference type="NCBI Taxonomy" id="2040280"/>
    <lineage>
        <taxon>Bacteria</taxon>
        <taxon>Bacillati</taxon>
        <taxon>Actinomycetota</taxon>
        <taxon>Actinomycetes</taxon>
        <taxon>Propionibacteriales</taxon>
        <taxon>Nocardioidaceae</taxon>
        <taxon>Marmoricola</taxon>
    </lineage>
</organism>